<keyword evidence="1" id="KW-0547">Nucleotide-binding</keyword>
<evidence type="ECO:0000313" key="5">
    <source>
        <dbReference type="Proteomes" id="UP001419268"/>
    </source>
</evidence>
<dbReference type="Gene3D" id="2.60.120.200">
    <property type="match status" value="1"/>
</dbReference>
<keyword evidence="3" id="KW-1133">Transmembrane helix</keyword>
<dbReference type="PANTHER" id="PTHR27007">
    <property type="match status" value="1"/>
</dbReference>
<dbReference type="EMBL" id="JBBNAG010000001">
    <property type="protein sequence ID" value="KAK9166212.1"/>
    <property type="molecule type" value="Genomic_DNA"/>
</dbReference>
<evidence type="ECO:0000256" key="3">
    <source>
        <dbReference type="SAM" id="Phobius"/>
    </source>
</evidence>
<accession>A0AAP0L7U4</accession>
<feature type="transmembrane region" description="Helical" evidence="3">
    <location>
        <begin position="92"/>
        <end position="111"/>
    </location>
</feature>
<gene>
    <name evidence="4" type="ORF">Scep_001403</name>
</gene>
<keyword evidence="5" id="KW-1185">Reference proteome</keyword>
<proteinExistence type="predicted"/>
<comment type="caution">
    <text evidence="4">The sequence shown here is derived from an EMBL/GenBank/DDBJ whole genome shotgun (WGS) entry which is preliminary data.</text>
</comment>
<dbReference type="InterPro" id="IPR050528">
    <property type="entry name" value="L-type_Lectin-RKs"/>
</dbReference>
<keyword evidence="3" id="KW-0472">Membrane</keyword>
<organism evidence="4 5">
    <name type="scientific">Stephania cephalantha</name>
    <dbReference type="NCBI Taxonomy" id="152367"/>
    <lineage>
        <taxon>Eukaryota</taxon>
        <taxon>Viridiplantae</taxon>
        <taxon>Streptophyta</taxon>
        <taxon>Embryophyta</taxon>
        <taxon>Tracheophyta</taxon>
        <taxon>Spermatophyta</taxon>
        <taxon>Magnoliopsida</taxon>
        <taxon>Ranunculales</taxon>
        <taxon>Menispermaceae</taxon>
        <taxon>Menispermoideae</taxon>
        <taxon>Cissampelideae</taxon>
        <taxon>Stephania</taxon>
    </lineage>
</organism>
<dbReference type="AlphaFoldDB" id="A0AAP0L7U4"/>
<protein>
    <submittedName>
        <fullName evidence="4">Uncharacterized protein</fullName>
    </submittedName>
</protein>
<dbReference type="Proteomes" id="UP001419268">
    <property type="component" value="Unassembled WGS sequence"/>
</dbReference>
<keyword evidence="2" id="KW-0067">ATP-binding</keyword>
<dbReference type="Gene3D" id="3.30.200.20">
    <property type="entry name" value="Phosphorylase Kinase, domain 1"/>
    <property type="match status" value="1"/>
</dbReference>
<dbReference type="SUPFAM" id="SSF49899">
    <property type="entry name" value="Concanavalin A-like lectins/glucanases"/>
    <property type="match status" value="1"/>
</dbReference>
<evidence type="ECO:0000256" key="2">
    <source>
        <dbReference type="ARBA" id="ARBA00022840"/>
    </source>
</evidence>
<dbReference type="GO" id="GO:0005524">
    <property type="term" value="F:ATP binding"/>
    <property type="evidence" value="ECO:0007669"/>
    <property type="project" value="UniProtKB-KW"/>
</dbReference>
<evidence type="ECO:0000256" key="1">
    <source>
        <dbReference type="ARBA" id="ARBA00022741"/>
    </source>
</evidence>
<reference evidence="4 5" key="1">
    <citation type="submission" date="2024-01" db="EMBL/GenBank/DDBJ databases">
        <title>Genome assemblies of Stephania.</title>
        <authorList>
            <person name="Yang L."/>
        </authorList>
    </citation>
    <scope>NUCLEOTIDE SEQUENCE [LARGE SCALE GENOMIC DNA]</scope>
    <source>
        <strain evidence="4">JXDWG</strain>
        <tissue evidence="4">Leaf</tissue>
    </source>
</reference>
<evidence type="ECO:0000313" key="4">
    <source>
        <dbReference type="EMBL" id="KAK9166212.1"/>
    </source>
</evidence>
<sequence>MVEMLYPPYGAGGMAFFIAPNGSQIPPNSYGASSGNNKFNSTHNPTVAIEYDTSRTLYDPSGDVVSEVTWNTTLNGGENKKNIGSEIGLGRLAVRGTVLAGGLGLILLLLWKKRAALRRFAYKELDRAMSHFLKDRKLEEEGFGGVYRGFIRDLKLNLDVKRVSRESKQGKEFKSWVDMGIESVSQDAKLVKNRMFIALEIACGRKAVETGEEEGKVSLQVAWVAELYANGKHFDLLVAREDVTAYEESFQMFKEQESAECKA</sequence>
<dbReference type="InterPro" id="IPR013320">
    <property type="entry name" value="ConA-like_dom_sf"/>
</dbReference>
<keyword evidence="3" id="KW-0812">Transmembrane</keyword>
<name>A0AAP0L7U4_9MAGN</name>